<dbReference type="Proteomes" id="UP000234323">
    <property type="component" value="Unassembled WGS sequence"/>
</dbReference>
<name>A0A2I1FWG7_9GLOM</name>
<accession>A0A2I1FWG7</accession>
<feature type="transmembrane region" description="Helical" evidence="2">
    <location>
        <begin position="163"/>
        <end position="186"/>
    </location>
</feature>
<sequence>MKSGICKLIQPLNLCKGREVNERRVVDEDKVEAGSIKIIFFASVFLVTVPYVIKLGYAVYIILSELVSKENSEDSVQLLDEPGEKDDPEDLNGQQDGSQGQQDKAKEKVTIKKWLEDSKDHKIVLVMLISLAGTDVGVLEIFNFQFCRYKFNVKLSKKFERKIIIGEIIGIIIKNMPDLAFRVYFLSKAIDFSYLSILTPLVSLIKILSLFTNFTKLMKTRNDGS</sequence>
<evidence type="ECO:0000313" key="4">
    <source>
        <dbReference type="Proteomes" id="UP000234323"/>
    </source>
</evidence>
<keyword evidence="2" id="KW-0812">Transmembrane</keyword>
<keyword evidence="4" id="KW-1185">Reference proteome</keyword>
<reference evidence="3 4" key="1">
    <citation type="submission" date="2015-10" db="EMBL/GenBank/DDBJ databases">
        <title>Genome analyses suggest a sexual origin of heterokaryosis in a supposedly ancient asexual fungus.</title>
        <authorList>
            <person name="Ropars J."/>
            <person name="Sedzielewska K."/>
            <person name="Noel J."/>
            <person name="Charron P."/>
            <person name="Farinelli L."/>
            <person name="Marton T."/>
            <person name="Kruger M."/>
            <person name="Pelin A."/>
            <person name="Brachmann A."/>
            <person name="Corradi N."/>
        </authorList>
    </citation>
    <scope>NUCLEOTIDE SEQUENCE [LARGE SCALE GENOMIC DNA]</scope>
    <source>
        <strain evidence="3 4">A4</strain>
    </source>
</reference>
<dbReference type="VEuPathDB" id="FungiDB:RhiirA1_442463"/>
<feature type="compositionally biased region" description="Acidic residues" evidence="1">
    <location>
        <begin position="81"/>
        <end position="90"/>
    </location>
</feature>
<evidence type="ECO:0000313" key="3">
    <source>
        <dbReference type="EMBL" id="PKY38718.1"/>
    </source>
</evidence>
<feature type="region of interest" description="Disordered" evidence="1">
    <location>
        <begin position="77"/>
        <end position="105"/>
    </location>
</feature>
<protein>
    <submittedName>
        <fullName evidence="3">Uncharacterized protein</fullName>
    </submittedName>
</protein>
<feature type="transmembrane region" description="Helical" evidence="2">
    <location>
        <begin position="123"/>
        <end position="142"/>
    </location>
</feature>
<feature type="transmembrane region" description="Helical" evidence="2">
    <location>
        <begin position="192"/>
        <end position="211"/>
    </location>
</feature>
<dbReference type="AlphaFoldDB" id="A0A2I1FWG7"/>
<proteinExistence type="predicted"/>
<keyword evidence="2" id="KW-0472">Membrane</keyword>
<dbReference type="EMBL" id="LLXI01000038">
    <property type="protein sequence ID" value="PKY38718.1"/>
    <property type="molecule type" value="Genomic_DNA"/>
</dbReference>
<organism evidence="3 4">
    <name type="scientific">Rhizophagus irregularis</name>
    <dbReference type="NCBI Taxonomy" id="588596"/>
    <lineage>
        <taxon>Eukaryota</taxon>
        <taxon>Fungi</taxon>
        <taxon>Fungi incertae sedis</taxon>
        <taxon>Mucoromycota</taxon>
        <taxon>Glomeromycotina</taxon>
        <taxon>Glomeromycetes</taxon>
        <taxon>Glomerales</taxon>
        <taxon>Glomeraceae</taxon>
        <taxon>Rhizophagus</taxon>
    </lineage>
</organism>
<comment type="caution">
    <text evidence="3">The sequence shown here is derived from an EMBL/GenBank/DDBJ whole genome shotgun (WGS) entry which is preliminary data.</text>
</comment>
<feature type="transmembrane region" description="Helical" evidence="2">
    <location>
        <begin position="38"/>
        <end position="63"/>
    </location>
</feature>
<dbReference type="VEuPathDB" id="FungiDB:FUN_022947"/>
<evidence type="ECO:0000256" key="2">
    <source>
        <dbReference type="SAM" id="Phobius"/>
    </source>
</evidence>
<gene>
    <name evidence="3" type="ORF">RhiirA4_414420</name>
</gene>
<keyword evidence="2" id="KW-1133">Transmembrane helix</keyword>
<evidence type="ECO:0000256" key="1">
    <source>
        <dbReference type="SAM" id="MobiDB-lite"/>
    </source>
</evidence>
<feature type="compositionally biased region" description="Low complexity" evidence="1">
    <location>
        <begin position="93"/>
        <end position="102"/>
    </location>
</feature>